<name>A0ABY4G233_9BACT</name>
<proteinExistence type="inferred from homology"/>
<dbReference type="PANTHER" id="PTHR40079">
    <property type="entry name" value="MANNAN ENDO-1,4-BETA-MANNOSIDASE E-RELATED"/>
    <property type="match status" value="1"/>
</dbReference>
<dbReference type="PANTHER" id="PTHR40079:SF4">
    <property type="entry name" value="GH26 DOMAIN-CONTAINING PROTEIN-RELATED"/>
    <property type="match status" value="1"/>
</dbReference>
<gene>
    <name evidence="6" type="ORF">MUN86_15335</name>
</gene>
<dbReference type="InterPro" id="IPR000805">
    <property type="entry name" value="Glyco_hydro_26"/>
</dbReference>
<feature type="domain" description="GH26" evidence="5">
    <location>
        <begin position="88"/>
        <end position="373"/>
    </location>
</feature>
<evidence type="ECO:0000313" key="7">
    <source>
        <dbReference type="Proteomes" id="UP000830401"/>
    </source>
</evidence>
<sequence length="384" mass="43434">MGPAGYPGTEEYWPGNDVVDLISITINGKSELQATGYPRTKDMTVLLKRKIHRTRFMDKPILILGTEDPSTNTQAKEFLPVAIKDIEREQATIYSTIASDSSSSGPVASRTTKPVIGVYDPKQLLLTAEPVKVEHLFIDLGNVEDGLFAKEFTAITARKHDVILTVEPWKDKNYKKGDNVLLNTINGTYDPIFKKLYSVLSGTKQTVYLRFAHEMEIPIERYPWQSQDPVVYSKAFRHFMSYSSPKLKNVKRIWGPAGDRGSIEWWPGGDVVDYISVAIYGLPDKNITDPKKQESFSTIYARKHHRMLFARKPIFVTEFGVKGPEDLQMKWLDDAANVINTHPEIVGACYFNLADNPKAWGQIAAPDWSINRNTFISFTKELNP</sequence>
<dbReference type="RefSeq" id="WP_245118940.1">
    <property type="nucleotide sequence ID" value="NZ_CP095061.1"/>
</dbReference>
<keyword evidence="7" id="KW-1185">Reference proteome</keyword>
<feature type="active site" description="Nucleophile" evidence="4">
    <location>
        <position position="318"/>
    </location>
</feature>
<evidence type="ECO:0000313" key="6">
    <source>
        <dbReference type="EMBL" id="UOQ64930.1"/>
    </source>
</evidence>
<protein>
    <recommendedName>
        <fullName evidence="5">GH26 domain-containing protein</fullName>
    </recommendedName>
</protein>
<evidence type="ECO:0000259" key="5">
    <source>
        <dbReference type="PROSITE" id="PS51764"/>
    </source>
</evidence>
<evidence type="ECO:0000256" key="2">
    <source>
        <dbReference type="ARBA" id="ARBA00022801"/>
    </source>
</evidence>
<keyword evidence="2 4" id="KW-0378">Hydrolase</keyword>
<dbReference type="InterPro" id="IPR017853">
    <property type="entry name" value="GH"/>
</dbReference>
<organism evidence="6 7">
    <name type="scientific">Hymenobacter volaticus</name>
    <dbReference type="NCBI Taxonomy" id="2932254"/>
    <lineage>
        <taxon>Bacteria</taxon>
        <taxon>Pseudomonadati</taxon>
        <taxon>Bacteroidota</taxon>
        <taxon>Cytophagia</taxon>
        <taxon>Cytophagales</taxon>
        <taxon>Hymenobacteraceae</taxon>
        <taxon>Hymenobacter</taxon>
    </lineage>
</organism>
<dbReference type="InterPro" id="IPR022790">
    <property type="entry name" value="GH26_dom"/>
</dbReference>
<reference evidence="6" key="1">
    <citation type="submission" date="2022-04" db="EMBL/GenBank/DDBJ databases">
        <title>Hymenobacter sp. isolated from the air.</title>
        <authorList>
            <person name="Won M."/>
            <person name="Lee C.-M."/>
            <person name="Woen H.-Y."/>
            <person name="Kwon S.-W."/>
        </authorList>
    </citation>
    <scope>NUCLEOTIDE SEQUENCE</scope>
    <source>
        <strain evidence="6">5420S-77</strain>
    </source>
</reference>
<evidence type="ECO:0000256" key="3">
    <source>
        <dbReference type="ARBA" id="ARBA00023295"/>
    </source>
</evidence>
<evidence type="ECO:0000256" key="4">
    <source>
        <dbReference type="PROSITE-ProRule" id="PRU01100"/>
    </source>
</evidence>
<dbReference type="PROSITE" id="PS51764">
    <property type="entry name" value="GH26"/>
    <property type="match status" value="1"/>
</dbReference>
<dbReference type="Proteomes" id="UP000830401">
    <property type="component" value="Chromosome"/>
</dbReference>
<comment type="similarity">
    <text evidence="1 4">Belongs to the glycosyl hydrolase 26 family.</text>
</comment>
<accession>A0ABY4G233</accession>
<evidence type="ECO:0000256" key="1">
    <source>
        <dbReference type="ARBA" id="ARBA00007754"/>
    </source>
</evidence>
<dbReference type="Gene3D" id="3.20.20.80">
    <property type="entry name" value="Glycosidases"/>
    <property type="match status" value="1"/>
</dbReference>
<keyword evidence="3 4" id="KW-0326">Glycosidase</keyword>
<dbReference type="SUPFAM" id="SSF51445">
    <property type="entry name" value="(Trans)glycosidases"/>
    <property type="match status" value="1"/>
</dbReference>
<feature type="active site" description="Proton donor" evidence="4">
    <location>
        <position position="214"/>
    </location>
</feature>
<dbReference type="EMBL" id="CP095061">
    <property type="protein sequence ID" value="UOQ64930.1"/>
    <property type="molecule type" value="Genomic_DNA"/>
</dbReference>